<dbReference type="InterPro" id="IPR014756">
    <property type="entry name" value="Ig_E-set"/>
</dbReference>
<name>A0A5J4NJX0_9TREM</name>
<protein>
    <recommendedName>
        <fullName evidence="2">5'-AMP-activated protein kinase subunit beta-1</fullName>
    </recommendedName>
</protein>
<dbReference type="Gene3D" id="6.20.250.60">
    <property type="match status" value="1"/>
</dbReference>
<dbReference type="PANTHER" id="PTHR10343">
    <property type="entry name" value="5'-AMP-ACTIVATED PROTEIN KINASE , BETA SUBUNIT"/>
    <property type="match status" value="1"/>
</dbReference>
<sequence length="172" mass="19208">MICIHSWDNLITFRGIFIALFSNRNSGVYVIIECTPGVHEYKYFIDGAWYHDPTKAESLGQSPPGQYGRYIPSHPSEVQRRPGSLECRSSGPIAPGIGTINQPPLLPPHLLQGILNMDTGVHCDPNLLPSPNHVIVNHLYALSIKDGVIVLSVITRYRQKFVSTVFYKPIQD</sequence>
<evidence type="ECO:0000313" key="4">
    <source>
        <dbReference type="EMBL" id="KAA3675774.1"/>
    </source>
</evidence>
<organism evidence="4 5">
    <name type="scientific">Paragonimus westermani</name>
    <dbReference type="NCBI Taxonomy" id="34504"/>
    <lineage>
        <taxon>Eukaryota</taxon>
        <taxon>Metazoa</taxon>
        <taxon>Spiralia</taxon>
        <taxon>Lophotrochozoa</taxon>
        <taxon>Platyhelminthes</taxon>
        <taxon>Trematoda</taxon>
        <taxon>Digenea</taxon>
        <taxon>Plagiorchiida</taxon>
        <taxon>Troglotremata</taxon>
        <taxon>Troglotrematidae</taxon>
        <taxon>Paragonimus</taxon>
    </lineage>
</organism>
<dbReference type="GO" id="GO:0019901">
    <property type="term" value="F:protein kinase binding"/>
    <property type="evidence" value="ECO:0007669"/>
    <property type="project" value="TreeGrafter"/>
</dbReference>
<feature type="domain" description="Association with the SNF1 complex (ASC)" evidence="3">
    <location>
        <begin position="60"/>
        <end position="170"/>
    </location>
</feature>
<comment type="caution">
    <text evidence="4">The sequence shown here is derived from an EMBL/GenBank/DDBJ whole genome shotgun (WGS) entry which is preliminary data.</text>
</comment>
<dbReference type="GO" id="GO:0007165">
    <property type="term" value="P:signal transduction"/>
    <property type="evidence" value="ECO:0007669"/>
    <property type="project" value="TreeGrafter"/>
</dbReference>
<evidence type="ECO:0000259" key="3">
    <source>
        <dbReference type="SMART" id="SM01010"/>
    </source>
</evidence>
<dbReference type="InterPro" id="IPR013783">
    <property type="entry name" value="Ig-like_fold"/>
</dbReference>
<evidence type="ECO:0000313" key="5">
    <source>
        <dbReference type="Proteomes" id="UP000324629"/>
    </source>
</evidence>
<dbReference type="Gene3D" id="2.60.40.10">
    <property type="entry name" value="Immunoglobulins"/>
    <property type="match status" value="1"/>
</dbReference>
<dbReference type="Proteomes" id="UP000324629">
    <property type="component" value="Unassembled WGS sequence"/>
</dbReference>
<dbReference type="SUPFAM" id="SSF160219">
    <property type="entry name" value="AMPKBI-like"/>
    <property type="match status" value="1"/>
</dbReference>
<evidence type="ECO:0000256" key="1">
    <source>
        <dbReference type="ARBA" id="ARBA00010926"/>
    </source>
</evidence>
<dbReference type="InterPro" id="IPR050827">
    <property type="entry name" value="CRP1_MDG1_kinase"/>
</dbReference>
<dbReference type="GO" id="GO:0031588">
    <property type="term" value="C:nucleotide-activated protein kinase complex"/>
    <property type="evidence" value="ECO:0007669"/>
    <property type="project" value="TreeGrafter"/>
</dbReference>
<dbReference type="SMART" id="SM01010">
    <property type="entry name" value="AMPKBI"/>
    <property type="match status" value="1"/>
</dbReference>
<dbReference type="InterPro" id="IPR037256">
    <property type="entry name" value="ASC_dom_sf"/>
</dbReference>
<dbReference type="EMBL" id="QNGE01002322">
    <property type="protein sequence ID" value="KAA3675774.1"/>
    <property type="molecule type" value="Genomic_DNA"/>
</dbReference>
<proteinExistence type="inferred from homology"/>
<dbReference type="Pfam" id="PF04739">
    <property type="entry name" value="AMPKBI"/>
    <property type="match status" value="1"/>
</dbReference>
<reference evidence="4 5" key="1">
    <citation type="journal article" date="2019" name="Gigascience">
        <title>Whole-genome sequence of the oriental lung fluke Paragonimus westermani.</title>
        <authorList>
            <person name="Oey H."/>
            <person name="Zakrzewski M."/>
            <person name="Narain K."/>
            <person name="Devi K.R."/>
            <person name="Agatsuma T."/>
            <person name="Nawaratna S."/>
            <person name="Gobert G.N."/>
            <person name="Jones M.K."/>
            <person name="Ragan M.A."/>
            <person name="McManus D.P."/>
            <person name="Krause L."/>
        </authorList>
    </citation>
    <scope>NUCLEOTIDE SEQUENCE [LARGE SCALE GENOMIC DNA]</scope>
    <source>
        <strain evidence="4 5">IND2009</strain>
    </source>
</reference>
<dbReference type="AlphaFoldDB" id="A0A5J4NJX0"/>
<dbReference type="GO" id="GO:0005737">
    <property type="term" value="C:cytoplasm"/>
    <property type="evidence" value="ECO:0007669"/>
    <property type="project" value="TreeGrafter"/>
</dbReference>
<comment type="similarity">
    <text evidence="1">Belongs to the 5'-AMP-activated protein kinase beta subunit family.</text>
</comment>
<accession>A0A5J4NJX0</accession>
<dbReference type="SUPFAM" id="SSF81296">
    <property type="entry name" value="E set domains"/>
    <property type="match status" value="1"/>
</dbReference>
<evidence type="ECO:0000256" key="2">
    <source>
        <dbReference type="ARBA" id="ARBA00040010"/>
    </source>
</evidence>
<gene>
    <name evidence="4" type="ORF">DEA37_0011040</name>
</gene>
<dbReference type="GO" id="GO:0005634">
    <property type="term" value="C:nucleus"/>
    <property type="evidence" value="ECO:0007669"/>
    <property type="project" value="TreeGrafter"/>
</dbReference>
<dbReference type="PANTHER" id="PTHR10343:SF84">
    <property type="entry name" value="5'-AMP-ACTIVATED PROTEIN KINASE SUBUNIT BETA-1"/>
    <property type="match status" value="1"/>
</dbReference>
<dbReference type="InterPro" id="IPR006828">
    <property type="entry name" value="ASC_dom"/>
</dbReference>
<keyword evidence="5" id="KW-1185">Reference proteome</keyword>